<dbReference type="CDD" id="cd11386">
    <property type="entry name" value="MCP_signal"/>
    <property type="match status" value="1"/>
</dbReference>
<dbReference type="Gene3D" id="3.10.105.10">
    <property type="entry name" value="Dipeptide-binding Protein, Domain 3"/>
    <property type="match status" value="1"/>
</dbReference>
<name>R1CFG4_9FIRM</name>
<evidence type="ECO:0000313" key="8">
    <source>
        <dbReference type="Proteomes" id="UP000013378"/>
    </source>
</evidence>
<organism evidence="7 8">
    <name type="scientific">Caldisalinibacter kiritimatiensis</name>
    <dbReference type="NCBI Taxonomy" id="1304284"/>
    <lineage>
        <taxon>Bacteria</taxon>
        <taxon>Bacillati</taxon>
        <taxon>Bacillota</taxon>
        <taxon>Tissierellia</taxon>
        <taxon>Tissierellales</taxon>
        <taxon>Thermohalobacteraceae</taxon>
        <taxon>Caldisalinibacter</taxon>
    </lineage>
</organism>
<dbReference type="PROSITE" id="PS50111">
    <property type="entry name" value="CHEMOTAXIS_TRANSDUC_2"/>
    <property type="match status" value="1"/>
</dbReference>
<dbReference type="EMBL" id="ARZA01000091">
    <property type="protein sequence ID" value="EOD01030.1"/>
    <property type="molecule type" value="Genomic_DNA"/>
</dbReference>
<dbReference type="STRING" id="1304284.L21TH_0932"/>
<comment type="similarity">
    <text evidence="2">Belongs to the bacterial solute-binding protein 5 family.</text>
</comment>
<dbReference type="InterPro" id="IPR039424">
    <property type="entry name" value="SBP_5"/>
</dbReference>
<dbReference type="PROSITE" id="PS01040">
    <property type="entry name" value="SBP_BACTERIAL_5"/>
    <property type="match status" value="1"/>
</dbReference>
<proteinExistence type="inferred from homology"/>
<dbReference type="eggNOG" id="COG0840">
    <property type="taxonomic scope" value="Bacteria"/>
</dbReference>
<dbReference type="OrthoDB" id="9772924at2"/>
<comment type="subcellular location">
    <subcellularLocation>
        <location evidence="1">Cell membrane</location>
        <topology evidence="1">Lipid-anchor</topology>
    </subcellularLocation>
</comment>
<evidence type="ECO:0000256" key="5">
    <source>
        <dbReference type="PROSITE-ProRule" id="PRU00284"/>
    </source>
</evidence>
<sequence>MKMFSKFRTKKDNINKMKLEPENVVREDDNTQLLINNQKATLDRMKKRVDETGFAVANLINNINYISQNVEDQMNFIGKVVNQIESYSALAEEVSASTTDSQQMAEKTLSVAKDGNEAVDKSIKAMNEIQESVEQVKNVVNSLSNHAAQVDKMLEIIKDIASETNLLALNATIEAARAGEHGKGFAVVADEVRKLANQSDEAARQISDIVQQINESVEETLQAMDSSTQKVKEGVSIANDTNSVFNEIIQSVDTTTSVTKEINAAIAEQINSLQEVISSTEDLNTISKNVMSMVEIMLMNTQHTKSSIELLSQTSETLNDITNDILNKIESKHLKQQQYTIRTAINAELSSLDPAMVFDADSVRMLENIHSGLLIGGTSVDVLPGIAKSWYVKEDNVTWVFNLRKGAKFHNGRNVLAKDVKYSLERLLSPRLKSPNAWFLFDIEGAKEYNEGKVSDVKGIKVLDDYRIEIKLEQPYSGFLLNLAQTCCAILPKEDVERSEFTGCGAFILMNKDEEKYTLKAFEEYFGGQPYVDYIEIIFNEKNAIDKYRKGEYDFLIIGNNEVKEIENLSLDGQMKTQDVLTTNFLGFNLKRNSVFAQDKDIRKAINYAIDTDKIIKGVVNGLATESKGVFPPAIIDDHQLKGFKYNPTKAKEILNNNNFNSRNERLKILARKEDEGTTNSNEKLINHIIEDLKNIGIECEIIRVPSKEYMASENISKCDVYVMGWIADTGDPDNYLTPLFSPDTYTNFGGYDNKEVTELMKQAKKIINPIKRIEVYKKIQKLIVDDCPWIFLYHPKLAYISDENIANVRLSVLGKTRYEDIMIKE</sequence>
<keyword evidence="5" id="KW-0807">Transducer</keyword>
<dbReference type="Pfam" id="PF00496">
    <property type="entry name" value="SBP_bac_5"/>
    <property type="match status" value="1"/>
</dbReference>
<accession>R1CFG4</accession>
<dbReference type="SMART" id="SM00283">
    <property type="entry name" value="MA"/>
    <property type="match status" value="1"/>
</dbReference>
<dbReference type="InterPro" id="IPR000914">
    <property type="entry name" value="SBP_5_dom"/>
</dbReference>
<dbReference type="CDD" id="cd00995">
    <property type="entry name" value="PBP2_NikA_DppA_OppA_like"/>
    <property type="match status" value="1"/>
</dbReference>
<protein>
    <submittedName>
        <fullName evidence="7">Dipeptide-binding ABC transporter, periplasmic substrate-binding component</fullName>
    </submittedName>
</protein>
<dbReference type="AlphaFoldDB" id="R1CFG4"/>
<dbReference type="InterPro" id="IPR004089">
    <property type="entry name" value="MCPsignal_dom"/>
</dbReference>
<keyword evidence="3" id="KW-0813">Transport</keyword>
<dbReference type="PANTHER" id="PTHR30290">
    <property type="entry name" value="PERIPLASMIC BINDING COMPONENT OF ABC TRANSPORTER"/>
    <property type="match status" value="1"/>
</dbReference>
<dbReference type="GO" id="GO:0015833">
    <property type="term" value="P:peptide transport"/>
    <property type="evidence" value="ECO:0007669"/>
    <property type="project" value="TreeGrafter"/>
</dbReference>
<dbReference type="Proteomes" id="UP000013378">
    <property type="component" value="Unassembled WGS sequence"/>
</dbReference>
<keyword evidence="8" id="KW-1185">Reference proteome</keyword>
<dbReference type="Gene3D" id="3.40.190.10">
    <property type="entry name" value="Periplasmic binding protein-like II"/>
    <property type="match status" value="1"/>
</dbReference>
<dbReference type="GO" id="GO:0005886">
    <property type="term" value="C:plasma membrane"/>
    <property type="evidence" value="ECO:0007669"/>
    <property type="project" value="UniProtKB-SubCell"/>
</dbReference>
<dbReference type="InterPro" id="IPR023765">
    <property type="entry name" value="SBP_5_CS"/>
</dbReference>
<feature type="domain" description="Methyl-accepting transducer" evidence="6">
    <location>
        <begin position="48"/>
        <end position="284"/>
    </location>
</feature>
<dbReference type="SUPFAM" id="SSF53850">
    <property type="entry name" value="Periplasmic binding protein-like II"/>
    <property type="match status" value="1"/>
</dbReference>
<dbReference type="PATRIC" id="fig|1304284.3.peg.918"/>
<dbReference type="eggNOG" id="COG0747">
    <property type="taxonomic scope" value="Bacteria"/>
</dbReference>
<dbReference type="GO" id="GO:1904680">
    <property type="term" value="F:peptide transmembrane transporter activity"/>
    <property type="evidence" value="ECO:0007669"/>
    <property type="project" value="TreeGrafter"/>
</dbReference>
<dbReference type="GO" id="GO:0007165">
    <property type="term" value="P:signal transduction"/>
    <property type="evidence" value="ECO:0007669"/>
    <property type="project" value="UniProtKB-KW"/>
</dbReference>
<evidence type="ECO:0000259" key="6">
    <source>
        <dbReference type="PROSITE" id="PS50111"/>
    </source>
</evidence>
<dbReference type="Pfam" id="PF00015">
    <property type="entry name" value="MCPsignal"/>
    <property type="match status" value="1"/>
</dbReference>
<dbReference type="PANTHER" id="PTHR30290:SF9">
    <property type="entry name" value="OLIGOPEPTIDE-BINDING PROTEIN APPA"/>
    <property type="match status" value="1"/>
</dbReference>
<evidence type="ECO:0000256" key="4">
    <source>
        <dbReference type="ARBA" id="ARBA00022729"/>
    </source>
</evidence>
<evidence type="ECO:0000256" key="2">
    <source>
        <dbReference type="ARBA" id="ARBA00005695"/>
    </source>
</evidence>
<evidence type="ECO:0000256" key="1">
    <source>
        <dbReference type="ARBA" id="ARBA00004193"/>
    </source>
</evidence>
<gene>
    <name evidence="7" type="ORF">L21TH_0932</name>
</gene>
<dbReference type="Gene3D" id="3.90.76.10">
    <property type="entry name" value="Dipeptide-binding Protein, Domain 1"/>
    <property type="match status" value="1"/>
</dbReference>
<dbReference type="SUPFAM" id="SSF58104">
    <property type="entry name" value="Methyl-accepting chemotaxis protein (MCP) signaling domain"/>
    <property type="match status" value="1"/>
</dbReference>
<keyword evidence="4" id="KW-0732">Signal</keyword>
<evidence type="ECO:0000313" key="7">
    <source>
        <dbReference type="EMBL" id="EOD01030.1"/>
    </source>
</evidence>
<reference evidence="7 8" key="1">
    <citation type="journal article" date="2015" name="Geomicrobiol. J.">
        <title>Caldisalinibacter kiritimatiensis gen. nov., sp. nov., a moderately thermohalophilic thiosulfate-reducing bacterium from a hypersaline microbial mat.</title>
        <authorList>
            <person name="Ben Hania W."/>
            <person name="Joseph M."/>
            <person name="Fiebig A."/>
            <person name="Bunk B."/>
            <person name="Klenk H.-P."/>
            <person name="Fardeau M.-L."/>
            <person name="Spring S."/>
        </authorList>
    </citation>
    <scope>NUCLEOTIDE SEQUENCE [LARGE SCALE GENOMIC DNA]</scope>
    <source>
        <strain evidence="7 8">L21-TH-D2</strain>
    </source>
</reference>
<dbReference type="Gene3D" id="1.10.287.950">
    <property type="entry name" value="Methyl-accepting chemotaxis protein"/>
    <property type="match status" value="1"/>
</dbReference>
<comment type="caution">
    <text evidence="7">The sequence shown here is derived from an EMBL/GenBank/DDBJ whole genome shotgun (WGS) entry which is preliminary data.</text>
</comment>
<evidence type="ECO:0000256" key="3">
    <source>
        <dbReference type="ARBA" id="ARBA00022448"/>
    </source>
</evidence>